<dbReference type="InterPro" id="IPR005251">
    <property type="entry name" value="IF-M1Pi"/>
</dbReference>
<proteinExistence type="inferred from homology"/>
<protein>
    <submittedName>
        <fullName evidence="3">Methylthioribose-1-phosphate isomerase</fullName>
        <ecNumber evidence="3">5.3.1.23</ecNumber>
    </submittedName>
</protein>
<dbReference type="PANTHER" id="PTHR43475:SF1">
    <property type="entry name" value="METHYLTHIORIBOSE-1-PHOSPHATE ISOMERASE"/>
    <property type="match status" value="1"/>
</dbReference>
<dbReference type="AlphaFoldDB" id="A0A1J5SZT0"/>
<keyword evidence="1 3" id="KW-0413">Isomerase</keyword>
<dbReference type="InterPro" id="IPR011559">
    <property type="entry name" value="Initiation_fac_2B_a/b/d"/>
</dbReference>
<sequence>MKIETLRWANNKLEMIDQRILPAAFEYLSYDSAASVAEGIRSMVVRGAPAIGVAAAYGVALEALHLSQILPPGRGKVGMGADSVNESTPSLPLPDGTTSQSTKPASGQVAGYLQGGGNMDFNAGMEKGFAVLATSRPTAVNLFWALQRMRKVWESVATQTPQQIAQRLLVEAHGILAEDIRINKAMGANGAALLKDGARVLTHCNAGALATAGWGTALGVFRSAVEAGKKISVIADETRPFLQGARLTAWEMVQENIPVTLIADNMAGYMMAQGEVDAVVVGTDRVAANGDVANKIGTYMVAVLARRHNIPFYVACPLSTIDLNIATGADIPIEERSADEVKGFRDYHWAAEGVRIRNPAFDVTPAELVTGLITEKGVVLSPDAHNIKKLMSS</sequence>
<feature type="compositionally biased region" description="Polar residues" evidence="2">
    <location>
        <begin position="84"/>
        <end position="105"/>
    </location>
</feature>
<dbReference type="SUPFAM" id="SSF100950">
    <property type="entry name" value="NagB/RpiA/CoA transferase-like"/>
    <property type="match status" value="2"/>
</dbReference>
<dbReference type="InterPro" id="IPR000649">
    <property type="entry name" value="IF-2B-related"/>
</dbReference>
<dbReference type="InterPro" id="IPR042529">
    <property type="entry name" value="IF_2B-like_C"/>
</dbReference>
<evidence type="ECO:0000313" key="3">
    <source>
        <dbReference type="EMBL" id="OIR09544.1"/>
    </source>
</evidence>
<dbReference type="NCBIfam" id="TIGR00512">
    <property type="entry name" value="salvage_mtnA"/>
    <property type="match status" value="1"/>
</dbReference>
<gene>
    <name evidence="3" type="primary">mtnA_3</name>
    <name evidence="3" type="ORF">GALL_83850</name>
</gene>
<dbReference type="InterPro" id="IPR027363">
    <property type="entry name" value="M1Pi_N"/>
</dbReference>
<dbReference type="GO" id="GO:0019509">
    <property type="term" value="P:L-methionine salvage from methylthioadenosine"/>
    <property type="evidence" value="ECO:0007669"/>
    <property type="project" value="TreeGrafter"/>
</dbReference>
<accession>A0A1J5SZT0</accession>
<dbReference type="Gene3D" id="3.40.50.10470">
    <property type="entry name" value="Translation initiation factor eif-2b, domain 2"/>
    <property type="match status" value="1"/>
</dbReference>
<evidence type="ECO:0000256" key="1">
    <source>
        <dbReference type="ARBA" id="ARBA00023235"/>
    </source>
</evidence>
<dbReference type="EMBL" id="MLJW01000026">
    <property type="protein sequence ID" value="OIR09544.1"/>
    <property type="molecule type" value="Genomic_DNA"/>
</dbReference>
<feature type="region of interest" description="Disordered" evidence="2">
    <location>
        <begin position="77"/>
        <end position="107"/>
    </location>
</feature>
<evidence type="ECO:0000256" key="2">
    <source>
        <dbReference type="SAM" id="MobiDB-lite"/>
    </source>
</evidence>
<dbReference type="Pfam" id="PF01008">
    <property type="entry name" value="IF-2B"/>
    <property type="match status" value="1"/>
</dbReference>
<dbReference type="HAMAP" id="MF_01678">
    <property type="entry name" value="Salvage_MtnA"/>
    <property type="match status" value="1"/>
</dbReference>
<dbReference type="InterPro" id="IPR037171">
    <property type="entry name" value="NagB/RpiA_transferase-like"/>
</dbReference>
<dbReference type="EC" id="5.3.1.23" evidence="3"/>
<comment type="caution">
    <text evidence="3">The sequence shown here is derived from an EMBL/GenBank/DDBJ whole genome shotgun (WGS) entry which is preliminary data.</text>
</comment>
<dbReference type="NCBIfam" id="TIGR00524">
    <property type="entry name" value="eIF-2B_rel"/>
    <property type="match status" value="1"/>
</dbReference>
<dbReference type="GO" id="GO:0046523">
    <property type="term" value="F:S-methyl-5-thioribose-1-phosphate isomerase activity"/>
    <property type="evidence" value="ECO:0007669"/>
    <property type="project" value="UniProtKB-EC"/>
</dbReference>
<dbReference type="FunFam" id="3.40.50.10470:FF:000006">
    <property type="entry name" value="Methylthioribose-1-phosphate isomerase"/>
    <property type="match status" value="1"/>
</dbReference>
<reference evidence="3" key="1">
    <citation type="submission" date="2016-10" db="EMBL/GenBank/DDBJ databases">
        <title>Sequence of Gallionella enrichment culture.</title>
        <authorList>
            <person name="Poehlein A."/>
            <person name="Muehling M."/>
            <person name="Daniel R."/>
        </authorList>
    </citation>
    <scope>NUCLEOTIDE SEQUENCE</scope>
</reference>
<organism evidence="3">
    <name type="scientific">mine drainage metagenome</name>
    <dbReference type="NCBI Taxonomy" id="410659"/>
    <lineage>
        <taxon>unclassified sequences</taxon>
        <taxon>metagenomes</taxon>
        <taxon>ecological metagenomes</taxon>
    </lineage>
</organism>
<dbReference type="Gene3D" id="1.20.120.420">
    <property type="entry name" value="translation initiation factor eif-2b, domain 1"/>
    <property type="match status" value="1"/>
</dbReference>
<dbReference type="PANTHER" id="PTHR43475">
    <property type="entry name" value="METHYLTHIORIBOSE-1-PHOSPHATE ISOMERASE"/>
    <property type="match status" value="1"/>
</dbReference>
<name>A0A1J5SZT0_9ZZZZ</name>
<dbReference type="NCBIfam" id="NF004326">
    <property type="entry name" value="PRK05720.1"/>
    <property type="match status" value="1"/>
</dbReference>